<evidence type="ECO:0000313" key="1">
    <source>
        <dbReference type="EMBL" id="PKA55076.1"/>
    </source>
</evidence>
<evidence type="ECO:0000313" key="2">
    <source>
        <dbReference type="Proteomes" id="UP000236161"/>
    </source>
</evidence>
<organism evidence="1 2">
    <name type="scientific">Apostasia shenzhenica</name>
    <dbReference type="NCBI Taxonomy" id="1088818"/>
    <lineage>
        <taxon>Eukaryota</taxon>
        <taxon>Viridiplantae</taxon>
        <taxon>Streptophyta</taxon>
        <taxon>Embryophyta</taxon>
        <taxon>Tracheophyta</taxon>
        <taxon>Spermatophyta</taxon>
        <taxon>Magnoliopsida</taxon>
        <taxon>Liliopsida</taxon>
        <taxon>Asparagales</taxon>
        <taxon>Orchidaceae</taxon>
        <taxon>Apostasioideae</taxon>
        <taxon>Apostasia</taxon>
    </lineage>
</organism>
<gene>
    <name evidence="1" type="ORF">AXF42_Ash003713</name>
</gene>
<dbReference type="Proteomes" id="UP000236161">
    <property type="component" value="Unassembled WGS sequence"/>
</dbReference>
<reference evidence="1 2" key="1">
    <citation type="journal article" date="2017" name="Nature">
        <title>The Apostasia genome and the evolution of orchids.</title>
        <authorList>
            <person name="Zhang G.Q."/>
            <person name="Liu K.W."/>
            <person name="Li Z."/>
            <person name="Lohaus R."/>
            <person name="Hsiao Y.Y."/>
            <person name="Niu S.C."/>
            <person name="Wang J.Y."/>
            <person name="Lin Y.C."/>
            <person name="Xu Q."/>
            <person name="Chen L.J."/>
            <person name="Yoshida K."/>
            <person name="Fujiwara S."/>
            <person name="Wang Z.W."/>
            <person name="Zhang Y.Q."/>
            <person name="Mitsuda N."/>
            <person name="Wang M."/>
            <person name="Liu G.H."/>
            <person name="Pecoraro L."/>
            <person name="Huang H.X."/>
            <person name="Xiao X.J."/>
            <person name="Lin M."/>
            <person name="Wu X.Y."/>
            <person name="Wu W.L."/>
            <person name="Chen Y.Y."/>
            <person name="Chang S.B."/>
            <person name="Sakamoto S."/>
            <person name="Ohme-Takagi M."/>
            <person name="Yagi M."/>
            <person name="Zeng S.J."/>
            <person name="Shen C.Y."/>
            <person name="Yeh C.M."/>
            <person name="Luo Y.B."/>
            <person name="Tsai W.C."/>
            <person name="Van de Peer Y."/>
            <person name="Liu Z.J."/>
        </authorList>
    </citation>
    <scope>NUCLEOTIDE SEQUENCE [LARGE SCALE GENOMIC DNA]</scope>
    <source>
        <strain evidence="2">cv. Shenzhen</strain>
        <tissue evidence="1">Stem</tissue>
    </source>
</reference>
<keyword evidence="2" id="KW-1185">Reference proteome</keyword>
<sequence>MRVRHKRTRARRAHRWSWGRRRGAGIGQQVELSERSRGEYWRCEMNEIKLGEEELERVEFRDSHPRPKPFLIQDIDPFQNQIIPRKTQIRFIQHFGNNSNREAFI</sequence>
<dbReference type="EMBL" id="KZ451980">
    <property type="protein sequence ID" value="PKA55076.1"/>
    <property type="molecule type" value="Genomic_DNA"/>
</dbReference>
<protein>
    <submittedName>
        <fullName evidence="1">Uncharacterized protein</fullName>
    </submittedName>
</protein>
<accession>A0A2I0AHW8</accession>
<name>A0A2I0AHW8_9ASPA</name>
<dbReference type="AlphaFoldDB" id="A0A2I0AHW8"/>
<proteinExistence type="predicted"/>